<feature type="domain" description="PAC" evidence="11">
    <location>
        <begin position="283"/>
        <end position="334"/>
    </location>
</feature>
<dbReference type="EMBL" id="JACHEO010000003">
    <property type="protein sequence ID" value="MBB5347286.1"/>
    <property type="molecule type" value="Genomic_DNA"/>
</dbReference>
<organism evidence="12 13">
    <name type="scientific">Desulfoprunum benzoelyticum</name>
    <dbReference type="NCBI Taxonomy" id="1506996"/>
    <lineage>
        <taxon>Bacteria</taxon>
        <taxon>Pseudomonadati</taxon>
        <taxon>Thermodesulfobacteriota</taxon>
        <taxon>Desulfobulbia</taxon>
        <taxon>Desulfobulbales</taxon>
        <taxon>Desulfobulbaceae</taxon>
        <taxon>Desulfoprunum</taxon>
    </lineage>
</organism>
<evidence type="ECO:0000256" key="8">
    <source>
        <dbReference type="ARBA" id="ARBA00023012"/>
    </source>
</evidence>
<dbReference type="RefSeq" id="WP_183348914.1">
    <property type="nucleotide sequence ID" value="NZ_JACHEO010000003.1"/>
</dbReference>
<comment type="catalytic activity">
    <reaction evidence="1">
        <text>ATP + protein L-histidine = ADP + protein N-phospho-L-histidine.</text>
        <dbReference type="EC" id="2.7.13.3"/>
    </reaction>
</comment>
<dbReference type="InterPro" id="IPR003661">
    <property type="entry name" value="HisK_dim/P_dom"/>
</dbReference>
<dbReference type="InterPro" id="IPR003594">
    <property type="entry name" value="HATPase_dom"/>
</dbReference>
<dbReference type="PROSITE" id="PS50109">
    <property type="entry name" value="HIS_KIN"/>
    <property type="match status" value="1"/>
</dbReference>
<dbReference type="Proteomes" id="UP000539642">
    <property type="component" value="Unassembled WGS sequence"/>
</dbReference>
<evidence type="ECO:0000256" key="5">
    <source>
        <dbReference type="ARBA" id="ARBA00022741"/>
    </source>
</evidence>
<dbReference type="PRINTS" id="PR00344">
    <property type="entry name" value="BCTRLSENSOR"/>
</dbReference>
<evidence type="ECO:0000259" key="10">
    <source>
        <dbReference type="PROSITE" id="PS50112"/>
    </source>
</evidence>
<sequence length="685" mass="76927">MRERLKKFFGRSSHIIWIGACLAASSWLIESAVHRYFFNAGPFWTHVISPDGHETWMRLIVAAQLMVFSLYAQKLINHRLRIESALVAREKEAQDILEHNPAAIVLVDCDTRTIAYANHNALNMVNVPADKMVGELCNTYLCRTAKGKCPILDLNKQWDISEREIMTAAGRTIPILKNVTTVTYKGKPHLLEAFFDITPQRQMQRSLKQANIELVKIFQTASVGMRLIDRNFTILKVNREFSRLSGVAPEDAVGKKCFDVFSGEFCHTANCSLRRVMDGRALKSYEVNKTGADGSTFVCSLNISRFVGIDGMVGVVESFKDITELKRIQNQLQSERDLLHRILFHQYENLGIINDRYELEYQNEMLAAFTRGKESRRCYEVFRYRPDPCDDCFMQRAFQSESIQRCEFDTTSGSSYQHTYTPFVDNNGKKKVLLSRRDITETKASIASAIGSERLAALGELAAGVAHEINNPINSIINYAQILANKTNTGDQLNTISNRIIGEGDRIAAIVASLLSFARQENGDRKLVDVSDLLQEILTLIGAQLRKDGIKYVININGDLPPVYAATQEIERVFLNIINNSRYALNEKFSGAADMKKLDIDIGVVPANGRNFLRIVFTDYGVGITADLLSKVINPFVSTKPKGQGTGLGLSISQRIVENHGGRFVIDSVDGEYTRVTVDLPSRQR</sequence>
<dbReference type="InterPro" id="IPR036890">
    <property type="entry name" value="HATPase_C_sf"/>
</dbReference>
<dbReference type="PANTHER" id="PTHR43065:SF10">
    <property type="entry name" value="PEROXIDE STRESS-ACTIVATED HISTIDINE KINASE MAK3"/>
    <property type="match status" value="1"/>
</dbReference>
<dbReference type="InterPro" id="IPR005467">
    <property type="entry name" value="His_kinase_dom"/>
</dbReference>
<dbReference type="AlphaFoldDB" id="A0A840UR29"/>
<dbReference type="PROSITE" id="PS50113">
    <property type="entry name" value="PAC"/>
    <property type="match status" value="1"/>
</dbReference>
<dbReference type="InterPro" id="IPR036097">
    <property type="entry name" value="HisK_dim/P_sf"/>
</dbReference>
<dbReference type="InterPro" id="IPR035965">
    <property type="entry name" value="PAS-like_dom_sf"/>
</dbReference>
<dbReference type="Gene3D" id="3.30.565.10">
    <property type="entry name" value="Histidine kinase-like ATPase, C-terminal domain"/>
    <property type="match status" value="1"/>
</dbReference>
<proteinExistence type="predicted"/>
<evidence type="ECO:0000256" key="4">
    <source>
        <dbReference type="ARBA" id="ARBA00022679"/>
    </source>
</evidence>
<keyword evidence="5" id="KW-0547">Nucleotide-binding</keyword>
<dbReference type="InterPro" id="IPR004358">
    <property type="entry name" value="Sig_transdc_His_kin-like_C"/>
</dbReference>
<dbReference type="PROSITE" id="PS50112">
    <property type="entry name" value="PAS"/>
    <property type="match status" value="1"/>
</dbReference>
<dbReference type="Pfam" id="PF13426">
    <property type="entry name" value="PAS_9"/>
    <property type="match status" value="1"/>
</dbReference>
<evidence type="ECO:0000259" key="11">
    <source>
        <dbReference type="PROSITE" id="PS50113"/>
    </source>
</evidence>
<dbReference type="SMART" id="SM00387">
    <property type="entry name" value="HATPase_c"/>
    <property type="match status" value="1"/>
</dbReference>
<dbReference type="Pfam" id="PF02518">
    <property type="entry name" value="HATPase_c"/>
    <property type="match status" value="1"/>
</dbReference>
<dbReference type="InterPro" id="IPR013656">
    <property type="entry name" value="PAS_4"/>
</dbReference>
<evidence type="ECO:0000256" key="3">
    <source>
        <dbReference type="ARBA" id="ARBA00022553"/>
    </source>
</evidence>
<protein>
    <recommendedName>
        <fullName evidence="2">histidine kinase</fullName>
        <ecNumber evidence="2">2.7.13.3</ecNumber>
    </recommendedName>
</protein>
<evidence type="ECO:0000256" key="6">
    <source>
        <dbReference type="ARBA" id="ARBA00022777"/>
    </source>
</evidence>
<dbReference type="SMART" id="SM00388">
    <property type="entry name" value="HisKA"/>
    <property type="match status" value="1"/>
</dbReference>
<dbReference type="Gene3D" id="3.30.450.20">
    <property type="entry name" value="PAS domain"/>
    <property type="match status" value="2"/>
</dbReference>
<evidence type="ECO:0000313" key="13">
    <source>
        <dbReference type="Proteomes" id="UP000539642"/>
    </source>
</evidence>
<dbReference type="CDD" id="cd00082">
    <property type="entry name" value="HisKA"/>
    <property type="match status" value="1"/>
</dbReference>
<evidence type="ECO:0000259" key="9">
    <source>
        <dbReference type="PROSITE" id="PS50109"/>
    </source>
</evidence>
<evidence type="ECO:0000313" key="12">
    <source>
        <dbReference type="EMBL" id="MBB5347286.1"/>
    </source>
</evidence>
<dbReference type="SUPFAM" id="SSF47384">
    <property type="entry name" value="Homodimeric domain of signal transducing histidine kinase"/>
    <property type="match status" value="1"/>
</dbReference>
<dbReference type="EC" id="2.7.13.3" evidence="2"/>
<dbReference type="InterPro" id="IPR000700">
    <property type="entry name" value="PAS-assoc_C"/>
</dbReference>
<evidence type="ECO:0000256" key="1">
    <source>
        <dbReference type="ARBA" id="ARBA00000085"/>
    </source>
</evidence>
<name>A0A840UR29_9BACT</name>
<accession>A0A840UR29</accession>
<dbReference type="NCBIfam" id="TIGR00229">
    <property type="entry name" value="sensory_box"/>
    <property type="match status" value="1"/>
</dbReference>
<keyword evidence="8" id="KW-0902">Two-component regulatory system</keyword>
<comment type="caution">
    <text evidence="12">The sequence shown here is derived from an EMBL/GenBank/DDBJ whole genome shotgun (WGS) entry which is preliminary data.</text>
</comment>
<dbReference type="GO" id="GO:0005524">
    <property type="term" value="F:ATP binding"/>
    <property type="evidence" value="ECO:0007669"/>
    <property type="project" value="UniProtKB-KW"/>
</dbReference>
<dbReference type="Gene3D" id="1.10.287.130">
    <property type="match status" value="1"/>
</dbReference>
<keyword evidence="7" id="KW-0067">ATP-binding</keyword>
<gene>
    <name evidence="12" type="ORF">HNQ81_000999</name>
</gene>
<keyword evidence="13" id="KW-1185">Reference proteome</keyword>
<evidence type="ECO:0000256" key="7">
    <source>
        <dbReference type="ARBA" id="ARBA00022840"/>
    </source>
</evidence>
<dbReference type="SUPFAM" id="SSF55785">
    <property type="entry name" value="PYP-like sensor domain (PAS domain)"/>
    <property type="match status" value="3"/>
</dbReference>
<dbReference type="Pfam" id="PF00512">
    <property type="entry name" value="HisKA"/>
    <property type="match status" value="1"/>
</dbReference>
<feature type="domain" description="PAS" evidence="10">
    <location>
        <begin position="210"/>
        <end position="280"/>
    </location>
</feature>
<dbReference type="InterPro" id="IPR000014">
    <property type="entry name" value="PAS"/>
</dbReference>
<dbReference type="PANTHER" id="PTHR43065">
    <property type="entry name" value="SENSOR HISTIDINE KINASE"/>
    <property type="match status" value="1"/>
</dbReference>
<dbReference type="Pfam" id="PF08448">
    <property type="entry name" value="PAS_4"/>
    <property type="match status" value="1"/>
</dbReference>
<reference evidence="12 13" key="1">
    <citation type="submission" date="2020-08" db="EMBL/GenBank/DDBJ databases">
        <title>Genomic Encyclopedia of Type Strains, Phase IV (KMG-IV): sequencing the most valuable type-strain genomes for metagenomic binning, comparative biology and taxonomic classification.</title>
        <authorList>
            <person name="Goeker M."/>
        </authorList>
    </citation>
    <scope>NUCLEOTIDE SEQUENCE [LARGE SCALE GENOMIC DNA]</scope>
    <source>
        <strain evidence="12 13">DSM 28570</strain>
    </source>
</reference>
<dbReference type="GO" id="GO:0000155">
    <property type="term" value="F:phosphorelay sensor kinase activity"/>
    <property type="evidence" value="ECO:0007669"/>
    <property type="project" value="InterPro"/>
</dbReference>
<dbReference type="SMART" id="SM00091">
    <property type="entry name" value="PAS"/>
    <property type="match status" value="2"/>
</dbReference>
<evidence type="ECO:0000256" key="2">
    <source>
        <dbReference type="ARBA" id="ARBA00012438"/>
    </source>
</evidence>
<dbReference type="CDD" id="cd00130">
    <property type="entry name" value="PAS"/>
    <property type="match status" value="1"/>
</dbReference>
<keyword evidence="6" id="KW-0418">Kinase</keyword>
<feature type="domain" description="Histidine kinase" evidence="9">
    <location>
        <begin position="464"/>
        <end position="684"/>
    </location>
</feature>
<keyword evidence="4" id="KW-0808">Transferase</keyword>
<keyword evidence="3" id="KW-0597">Phosphoprotein</keyword>
<dbReference type="SUPFAM" id="SSF55874">
    <property type="entry name" value="ATPase domain of HSP90 chaperone/DNA topoisomerase II/histidine kinase"/>
    <property type="match status" value="1"/>
</dbReference>